<dbReference type="EMBL" id="JASXSX010000005">
    <property type="protein sequence ID" value="MDT3768121.1"/>
    <property type="molecule type" value="Genomic_DNA"/>
</dbReference>
<dbReference type="Pfam" id="PF19833">
    <property type="entry name" value="RecG_dom3_C"/>
    <property type="match status" value="1"/>
</dbReference>
<dbReference type="SUPFAM" id="SSF52540">
    <property type="entry name" value="P-loop containing nucleoside triphosphate hydrolases"/>
    <property type="match status" value="2"/>
</dbReference>
<evidence type="ECO:0000256" key="6">
    <source>
        <dbReference type="ARBA" id="ARBA00023125"/>
    </source>
</evidence>
<dbReference type="Pfam" id="PF00271">
    <property type="entry name" value="Helicase_C"/>
    <property type="match status" value="1"/>
</dbReference>
<dbReference type="GO" id="GO:0016787">
    <property type="term" value="F:hydrolase activity"/>
    <property type="evidence" value="ECO:0007669"/>
    <property type="project" value="UniProtKB-KW"/>
</dbReference>
<dbReference type="SMART" id="SM00487">
    <property type="entry name" value="DEXDc"/>
    <property type="match status" value="1"/>
</dbReference>
<keyword evidence="2" id="KW-0227">DNA damage</keyword>
<dbReference type="InterPro" id="IPR001650">
    <property type="entry name" value="Helicase_C-like"/>
</dbReference>
<dbReference type="InterPro" id="IPR033454">
    <property type="entry name" value="RecG_wedge"/>
</dbReference>
<evidence type="ECO:0000313" key="12">
    <source>
        <dbReference type="EMBL" id="MDT3768121.1"/>
    </source>
</evidence>
<keyword evidence="13" id="KW-1185">Reference proteome</keyword>
<reference evidence="12 13" key="1">
    <citation type="submission" date="2023-06" db="EMBL/GenBank/DDBJ databases">
        <title>Draft genome sequence of Gleimia hominis type strain CCUG 57540T.</title>
        <authorList>
            <person name="Salva-Serra F."/>
            <person name="Cardew S."/>
            <person name="Jensie Markopoulos S."/>
            <person name="Ohlen M."/>
            <person name="Inganas E."/>
            <person name="Svensson-Stadler L."/>
            <person name="Moore E.R.B."/>
        </authorList>
    </citation>
    <scope>NUCLEOTIDE SEQUENCE [LARGE SCALE GENOMIC DNA]</scope>
    <source>
        <strain evidence="12 13">CCUG 57540</strain>
    </source>
</reference>
<evidence type="ECO:0000259" key="11">
    <source>
        <dbReference type="PROSITE" id="PS51194"/>
    </source>
</evidence>
<dbReference type="Gene3D" id="2.40.50.140">
    <property type="entry name" value="Nucleic acid-binding proteins"/>
    <property type="match status" value="1"/>
</dbReference>
<dbReference type="RefSeq" id="WP_313274526.1">
    <property type="nucleotide sequence ID" value="NZ_JASXSX010000005.1"/>
</dbReference>
<dbReference type="InterPro" id="IPR045562">
    <property type="entry name" value="RecG_dom3_C"/>
</dbReference>
<dbReference type="GO" id="GO:0003678">
    <property type="term" value="F:DNA helicase activity"/>
    <property type="evidence" value="ECO:0007669"/>
    <property type="project" value="UniProtKB-EC"/>
</dbReference>
<dbReference type="InterPro" id="IPR047112">
    <property type="entry name" value="RecG/Mfd"/>
</dbReference>
<feature type="domain" description="Helicase ATP-binding" evidence="10">
    <location>
        <begin position="281"/>
        <end position="441"/>
    </location>
</feature>
<dbReference type="Pfam" id="PF00270">
    <property type="entry name" value="DEAD"/>
    <property type="match status" value="1"/>
</dbReference>
<accession>A0ABU3ICN1</accession>
<dbReference type="CDD" id="cd04488">
    <property type="entry name" value="RecG_wedge_OBF"/>
    <property type="match status" value="1"/>
</dbReference>
<keyword evidence="1" id="KW-0547">Nucleotide-binding</keyword>
<evidence type="ECO:0000256" key="3">
    <source>
        <dbReference type="ARBA" id="ARBA00022801"/>
    </source>
</evidence>
<keyword evidence="4 12" id="KW-0347">Helicase</keyword>
<keyword evidence="3 12" id="KW-0378">Hydrolase</keyword>
<evidence type="ECO:0000259" key="10">
    <source>
        <dbReference type="PROSITE" id="PS51192"/>
    </source>
</evidence>
<gene>
    <name evidence="12" type="ORF">QS713_08625</name>
</gene>
<evidence type="ECO:0000256" key="2">
    <source>
        <dbReference type="ARBA" id="ARBA00022763"/>
    </source>
</evidence>
<evidence type="ECO:0000256" key="8">
    <source>
        <dbReference type="ARBA" id="ARBA00049819"/>
    </source>
</evidence>
<keyword evidence="6" id="KW-0238">DNA-binding</keyword>
<evidence type="ECO:0000256" key="5">
    <source>
        <dbReference type="ARBA" id="ARBA00022840"/>
    </source>
</evidence>
<dbReference type="InterPro" id="IPR027417">
    <property type="entry name" value="P-loop_NTPase"/>
</dbReference>
<dbReference type="InterPro" id="IPR011545">
    <property type="entry name" value="DEAD/DEAH_box_helicase_dom"/>
</dbReference>
<keyword evidence="5" id="KW-0067">ATP-binding</keyword>
<name>A0ABU3ICN1_9ACTO</name>
<organism evidence="12 13">
    <name type="scientific">Gleimia hominis</name>
    <dbReference type="NCBI Taxonomy" id="595468"/>
    <lineage>
        <taxon>Bacteria</taxon>
        <taxon>Bacillati</taxon>
        <taxon>Actinomycetota</taxon>
        <taxon>Actinomycetes</taxon>
        <taxon>Actinomycetales</taxon>
        <taxon>Actinomycetaceae</taxon>
        <taxon>Gleimia</taxon>
    </lineage>
</organism>
<feature type="domain" description="Helicase C-terminal" evidence="11">
    <location>
        <begin position="467"/>
        <end position="638"/>
    </location>
</feature>
<dbReference type="PROSITE" id="PS51192">
    <property type="entry name" value="HELICASE_ATP_BIND_1"/>
    <property type="match status" value="1"/>
</dbReference>
<evidence type="ECO:0000256" key="7">
    <source>
        <dbReference type="ARBA" id="ARBA00023204"/>
    </source>
</evidence>
<sequence length="709" mass="76981">MDAIAGLLDRPLEQVLGKRSAKKLAGLGIETGRHLITHYPRRYAHWGKLTPLELVHPGQDVTILARVQSVQMLQNRAGGVRLSVVLTDGHRSINAVFFAKHPGRLAPIERALEPGSQHLFAGKVGDYQGSLQLSHPQFESTQAQDAREKADKPIPIYPAQQRCPSWFIHKCAKLLLGMLTPQDLPDVLTEKEREERGLVPLLEGVRELHDPTSDAALETAKKTVKWSEALALQVAMLARHDELKRKNAPAINQNGIEQVVADLPFQLTGGQQDALHTIARDMQQTTPMQRLLQADVGAGKTVVAGLAMTAAVNAGYQAALLAPTQVLAQQHAQSLSTLLPVPVSVLTSASSASSRNEALQRAASGQPGIFVGTHALLEDSFNFGALGLVVVDEQHRFGVRQRDKLRENAGSMLPHMLTMTATPIPRTIAITVFGDLDVTTIRELPKGRKTTETYVVPAENAAWMNRMWERAAEEVKAGGRVFVVTPRIESQEKPAAQGKSAKGEEEPELANVADTARELTNLPVLAGIRIGTLHGRMNPDSKTEAIEAFNNGDIGILVTTTVIEVGVDISAASMMVILDAHQFGLSQLHQLRGRVGRDGQKAVCMAVARPALPSVSIKRLQVFADTTDGFELAEADLKLRSEGDVLGEGQSGGRTSLSLLRVMRDHAIIEQARSLGKEIIAADPHLAHRPALAERVENLQVQAQWMERT</sequence>
<evidence type="ECO:0000313" key="13">
    <source>
        <dbReference type="Proteomes" id="UP001247542"/>
    </source>
</evidence>
<dbReference type="PANTHER" id="PTHR47964">
    <property type="entry name" value="ATP-DEPENDENT DNA HELICASE HOMOLOG RECG, CHLOROPLASTIC"/>
    <property type="match status" value="1"/>
</dbReference>
<protein>
    <recommendedName>
        <fullName evidence="8">Probable DNA 3'-5' helicase RecG</fullName>
    </recommendedName>
</protein>
<evidence type="ECO:0000256" key="1">
    <source>
        <dbReference type="ARBA" id="ARBA00022741"/>
    </source>
</evidence>
<dbReference type="InterPro" id="IPR012340">
    <property type="entry name" value="NA-bd_OB-fold"/>
</dbReference>
<proteinExistence type="predicted"/>
<dbReference type="Gene3D" id="3.40.50.300">
    <property type="entry name" value="P-loop containing nucleotide triphosphate hydrolases"/>
    <property type="match status" value="2"/>
</dbReference>
<dbReference type="SMART" id="SM00490">
    <property type="entry name" value="HELICc"/>
    <property type="match status" value="1"/>
</dbReference>
<dbReference type="PANTHER" id="PTHR47964:SF1">
    <property type="entry name" value="ATP-DEPENDENT DNA HELICASE HOMOLOG RECG, CHLOROPLASTIC"/>
    <property type="match status" value="1"/>
</dbReference>
<evidence type="ECO:0000256" key="4">
    <source>
        <dbReference type="ARBA" id="ARBA00022806"/>
    </source>
</evidence>
<keyword evidence="7" id="KW-0234">DNA repair</keyword>
<dbReference type="PROSITE" id="PS51194">
    <property type="entry name" value="HELICASE_CTER"/>
    <property type="match status" value="1"/>
</dbReference>
<dbReference type="Pfam" id="PF17191">
    <property type="entry name" value="RecG_wedge"/>
    <property type="match status" value="1"/>
</dbReference>
<feature type="region of interest" description="Disordered" evidence="9">
    <location>
        <begin position="488"/>
        <end position="510"/>
    </location>
</feature>
<dbReference type="SUPFAM" id="SSF50249">
    <property type="entry name" value="Nucleic acid-binding proteins"/>
    <property type="match status" value="1"/>
</dbReference>
<evidence type="ECO:0000256" key="9">
    <source>
        <dbReference type="SAM" id="MobiDB-lite"/>
    </source>
</evidence>
<comment type="caution">
    <text evidence="12">The sequence shown here is derived from an EMBL/GenBank/DDBJ whole genome shotgun (WGS) entry which is preliminary data.</text>
</comment>
<dbReference type="Proteomes" id="UP001247542">
    <property type="component" value="Unassembled WGS sequence"/>
</dbReference>
<dbReference type="InterPro" id="IPR014001">
    <property type="entry name" value="Helicase_ATP-bd"/>
</dbReference>